<accession>A0A4S2K4U6</accession>
<dbReference type="EMBL" id="QBLH01003184">
    <property type="protein sequence ID" value="TGZ43790.1"/>
    <property type="molecule type" value="Genomic_DNA"/>
</dbReference>
<keyword evidence="2" id="KW-1185">Reference proteome</keyword>
<dbReference type="STRING" id="300112.A0A4S2K4U6"/>
<evidence type="ECO:0000313" key="1">
    <source>
        <dbReference type="EMBL" id="TGZ43790.1"/>
    </source>
</evidence>
<reference evidence="1 2" key="1">
    <citation type="journal article" date="2019" name="Philos. Trans. R. Soc. Lond., B, Biol. Sci.">
        <title>Ant behaviour and brain gene expression of defending hosts depend on the ecological success of the intruding social parasite.</title>
        <authorList>
            <person name="Kaur R."/>
            <person name="Stoldt M."/>
            <person name="Jongepier E."/>
            <person name="Feldmeyer B."/>
            <person name="Menzel F."/>
            <person name="Bornberg-Bauer E."/>
            <person name="Foitzik S."/>
        </authorList>
    </citation>
    <scope>NUCLEOTIDE SEQUENCE [LARGE SCALE GENOMIC DNA]</scope>
    <source>
        <tissue evidence="1">Whole body</tissue>
    </source>
</reference>
<protein>
    <submittedName>
        <fullName evidence="1">Uncharacterized protein</fullName>
    </submittedName>
</protein>
<name>A0A4S2K4U6_9HYME</name>
<organism evidence="1 2">
    <name type="scientific">Temnothorax longispinosus</name>
    <dbReference type="NCBI Taxonomy" id="300112"/>
    <lineage>
        <taxon>Eukaryota</taxon>
        <taxon>Metazoa</taxon>
        <taxon>Ecdysozoa</taxon>
        <taxon>Arthropoda</taxon>
        <taxon>Hexapoda</taxon>
        <taxon>Insecta</taxon>
        <taxon>Pterygota</taxon>
        <taxon>Neoptera</taxon>
        <taxon>Endopterygota</taxon>
        <taxon>Hymenoptera</taxon>
        <taxon>Apocrita</taxon>
        <taxon>Aculeata</taxon>
        <taxon>Formicoidea</taxon>
        <taxon>Formicidae</taxon>
        <taxon>Myrmicinae</taxon>
        <taxon>Temnothorax</taxon>
    </lineage>
</organism>
<gene>
    <name evidence="1" type="ORF">DBV15_04351</name>
</gene>
<evidence type="ECO:0000313" key="2">
    <source>
        <dbReference type="Proteomes" id="UP000310200"/>
    </source>
</evidence>
<dbReference type="Proteomes" id="UP000310200">
    <property type="component" value="Unassembled WGS sequence"/>
</dbReference>
<comment type="caution">
    <text evidence="1">The sequence shown here is derived from an EMBL/GenBank/DDBJ whole genome shotgun (WGS) entry which is preliminary data.</text>
</comment>
<dbReference type="AlphaFoldDB" id="A0A4S2K4U6"/>
<sequence length="160" mass="18872">MGKMKKLPRPFIKNKRLSRRKKMILLNHEIKKYAHWKWEQDKMHANLEATINFNMLKITADPQMDPQIDYVRSMSLMSIYDRNYRNPIQENIFEDSVHITFDVMHNLSNLSIDDGSEGTCNVNTPQQDIGSDILQKTSFLHISDCNEPNIYDRIRNIVMS</sequence>
<proteinExistence type="predicted"/>